<dbReference type="InterPro" id="IPR049127">
    <property type="entry name" value="TECR-like_N"/>
</dbReference>
<dbReference type="InterPro" id="IPR001104">
    <property type="entry name" value="3-oxo-5_a-steroid_4-DH_C"/>
</dbReference>
<keyword evidence="9" id="KW-0521">NADP</keyword>
<evidence type="ECO:0000256" key="1">
    <source>
        <dbReference type="ARBA" id="ARBA00004477"/>
    </source>
</evidence>
<keyword evidence="6 16" id="KW-0812">Transmembrane</keyword>
<comment type="pathway">
    <text evidence="2">Lipid metabolism; fatty acid biosynthesis.</text>
</comment>
<evidence type="ECO:0000313" key="19">
    <source>
        <dbReference type="WBParaSite" id="GPLIN_000305700"/>
    </source>
</evidence>
<dbReference type="AlphaFoldDB" id="A0A183BR21"/>
<evidence type="ECO:0000256" key="3">
    <source>
        <dbReference type="ARBA" id="ARBA00007742"/>
    </source>
</evidence>
<evidence type="ECO:0000256" key="7">
    <source>
        <dbReference type="ARBA" id="ARBA00022824"/>
    </source>
</evidence>
<dbReference type="WBParaSite" id="GPLIN_000305700">
    <property type="protein sequence ID" value="GPLIN_000305700"/>
    <property type="gene ID" value="GPLIN_000305700"/>
</dbReference>
<evidence type="ECO:0000256" key="11">
    <source>
        <dbReference type="ARBA" id="ARBA00023002"/>
    </source>
</evidence>
<dbReference type="InterPro" id="IPR029069">
    <property type="entry name" value="HotDog_dom_sf"/>
</dbReference>
<keyword evidence="5" id="KW-0444">Lipid biosynthesis</keyword>
<dbReference type="GO" id="GO:0005789">
    <property type="term" value="C:endoplasmic reticulum membrane"/>
    <property type="evidence" value="ECO:0007669"/>
    <property type="project" value="UniProtKB-SubCell"/>
</dbReference>
<keyword evidence="7" id="KW-0256">Endoplasmic reticulum</keyword>
<dbReference type="EC" id="1.3.1.93" evidence="4"/>
<evidence type="ECO:0000256" key="5">
    <source>
        <dbReference type="ARBA" id="ARBA00022516"/>
    </source>
</evidence>
<organism evidence="18 19">
    <name type="scientific">Globodera pallida</name>
    <name type="common">Potato cyst nematode worm</name>
    <name type="synonym">Heterodera pallida</name>
    <dbReference type="NCBI Taxonomy" id="36090"/>
    <lineage>
        <taxon>Eukaryota</taxon>
        <taxon>Metazoa</taxon>
        <taxon>Ecdysozoa</taxon>
        <taxon>Nematoda</taxon>
        <taxon>Chromadorea</taxon>
        <taxon>Rhabditida</taxon>
        <taxon>Tylenchina</taxon>
        <taxon>Tylenchomorpha</taxon>
        <taxon>Tylenchoidea</taxon>
        <taxon>Heteroderidae</taxon>
        <taxon>Heteroderinae</taxon>
        <taxon>Globodera</taxon>
    </lineage>
</organism>
<dbReference type="PANTHER" id="PTHR10556">
    <property type="entry name" value="3-OXO-5-ALPHA-STEROID 4-DEHYDROGENASE"/>
    <property type="match status" value="1"/>
</dbReference>
<dbReference type="Gene3D" id="3.10.20.90">
    <property type="entry name" value="Phosphatidylinositol 3-kinase Catalytic Subunit, Chain A, domain 1"/>
    <property type="match status" value="1"/>
</dbReference>
<evidence type="ECO:0000256" key="9">
    <source>
        <dbReference type="ARBA" id="ARBA00022857"/>
    </source>
</evidence>
<dbReference type="SUPFAM" id="SSF54236">
    <property type="entry name" value="Ubiquitin-like"/>
    <property type="match status" value="1"/>
</dbReference>
<dbReference type="FunFam" id="3.10.20.90:FF:000131">
    <property type="entry name" value="trans-2,3-enoyl-CoA reductase-like"/>
    <property type="match status" value="1"/>
</dbReference>
<evidence type="ECO:0000256" key="8">
    <source>
        <dbReference type="ARBA" id="ARBA00022832"/>
    </source>
</evidence>
<sequence length="413" mass="46448">MAMSIEIFDAKTMSGFTITEVAPEDTVRQLKRKISKTKQLSADRISLRLEPRAKGLADEQLVSELNLSATNPQLYYRDLGAQIAWKTVFLLEYAGPFFIYPLFYSRSSLIYGKEAAQAPISFAVTIACICHTIHYAKRLYETQFVHRFSNGTMPIRNLFKNCSYYWGFAAFIAYFVNHPLYTSPGFTQVLIGLAGFMISELGNLSIHLLLRDLRPPGSRERKIPFPNSNPLTLMYNVVSCPNYTYEVYSWVFFSVMTQCLPAILFTVAGFAQMKIWADAKHRAYKKDFGAYPRGRTPIIPRVLHGEQYIELFAPFPPDGTQLRSEMRVADVLDKGANALIITEVTTFDDRTDEKLSFQQFGIIQGGAGGFGGNRTSPAERKVPPVPQGRAPDAVLEDKTRLDQAALIDLARAI</sequence>
<keyword evidence="12" id="KW-0443">Lipid metabolism</keyword>
<keyword evidence="14" id="KW-0275">Fatty acid biosynthesis</keyword>
<dbReference type="GO" id="GO:0102758">
    <property type="term" value="F:very-long-chain enoyl-CoA reductase activity"/>
    <property type="evidence" value="ECO:0007669"/>
    <property type="project" value="UniProtKB-EC"/>
</dbReference>
<evidence type="ECO:0000256" key="6">
    <source>
        <dbReference type="ARBA" id="ARBA00022692"/>
    </source>
</evidence>
<dbReference type="GO" id="GO:0042761">
    <property type="term" value="P:very long-chain fatty acid biosynthetic process"/>
    <property type="evidence" value="ECO:0007669"/>
    <property type="project" value="TreeGrafter"/>
</dbReference>
<evidence type="ECO:0000256" key="10">
    <source>
        <dbReference type="ARBA" id="ARBA00022989"/>
    </source>
</evidence>
<dbReference type="SUPFAM" id="SSF54637">
    <property type="entry name" value="Thioesterase/thiol ester dehydrase-isomerase"/>
    <property type="match status" value="1"/>
</dbReference>
<feature type="transmembrane region" description="Helical" evidence="16">
    <location>
        <begin position="189"/>
        <end position="210"/>
    </location>
</feature>
<proteinExistence type="inferred from homology"/>
<keyword evidence="11" id="KW-0560">Oxidoreductase</keyword>
<evidence type="ECO:0000256" key="14">
    <source>
        <dbReference type="ARBA" id="ARBA00023160"/>
    </source>
</evidence>
<protein>
    <recommendedName>
        <fullName evidence="4">very-long-chain enoyl-CoA reductase</fullName>
        <ecNumber evidence="4">1.3.1.93</ecNumber>
    </recommendedName>
</protein>
<dbReference type="PROSITE" id="PS50053">
    <property type="entry name" value="UBIQUITIN_2"/>
    <property type="match status" value="1"/>
</dbReference>
<reference evidence="19" key="2">
    <citation type="submission" date="2016-06" db="UniProtKB">
        <authorList>
            <consortium name="WormBaseParasite"/>
        </authorList>
    </citation>
    <scope>IDENTIFICATION</scope>
</reference>
<evidence type="ECO:0000256" key="4">
    <source>
        <dbReference type="ARBA" id="ARBA00012530"/>
    </source>
</evidence>
<dbReference type="Pfam" id="PF21696">
    <property type="entry name" value="TECR_N"/>
    <property type="match status" value="1"/>
</dbReference>
<comment type="subcellular location">
    <subcellularLocation>
        <location evidence="1">Endoplasmic reticulum membrane</location>
        <topology evidence="1">Multi-pass membrane protein</topology>
    </subcellularLocation>
</comment>
<name>A0A183BR21_GLOPA</name>
<comment type="similarity">
    <text evidence="3">Belongs to the steroid 5-alpha reductase family.</text>
</comment>
<evidence type="ECO:0000256" key="15">
    <source>
        <dbReference type="SAM" id="MobiDB-lite"/>
    </source>
</evidence>
<dbReference type="PROSITE" id="PS50244">
    <property type="entry name" value="S5A_REDUCTASE"/>
    <property type="match status" value="1"/>
</dbReference>
<keyword evidence="10 16" id="KW-1133">Transmembrane helix</keyword>
<feature type="region of interest" description="Disordered" evidence="15">
    <location>
        <begin position="368"/>
        <end position="390"/>
    </location>
</feature>
<feature type="transmembrane region" description="Helical" evidence="16">
    <location>
        <begin position="83"/>
        <end position="103"/>
    </location>
</feature>
<keyword evidence="18" id="KW-1185">Reference proteome</keyword>
<evidence type="ECO:0000256" key="13">
    <source>
        <dbReference type="ARBA" id="ARBA00023136"/>
    </source>
</evidence>
<feature type="transmembrane region" description="Helical" evidence="16">
    <location>
        <begin position="115"/>
        <end position="136"/>
    </location>
</feature>
<evidence type="ECO:0000256" key="16">
    <source>
        <dbReference type="SAM" id="Phobius"/>
    </source>
</evidence>
<dbReference type="Gene3D" id="3.10.129.10">
    <property type="entry name" value="Hotdog Thioesterase"/>
    <property type="match status" value="1"/>
</dbReference>
<evidence type="ECO:0000313" key="18">
    <source>
        <dbReference type="Proteomes" id="UP000050741"/>
    </source>
</evidence>
<reference evidence="18" key="1">
    <citation type="submission" date="2014-05" db="EMBL/GenBank/DDBJ databases">
        <title>The genome and life-stage specific transcriptomes of Globodera pallida elucidate key aspects of plant parasitism by a cyst nematode.</title>
        <authorList>
            <person name="Cotton J.A."/>
            <person name="Lilley C.J."/>
            <person name="Jones L.M."/>
            <person name="Kikuchi T."/>
            <person name="Reid A.J."/>
            <person name="Thorpe P."/>
            <person name="Tsai I.J."/>
            <person name="Beasley H."/>
            <person name="Blok V."/>
            <person name="Cock P.J.A."/>
            <person name="Van den Akker S.E."/>
            <person name="Holroyd N."/>
            <person name="Hunt M."/>
            <person name="Mantelin S."/>
            <person name="Naghra H."/>
            <person name="Pain A."/>
            <person name="Palomares-Rius J.E."/>
            <person name="Zarowiecki M."/>
            <person name="Berriman M."/>
            <person name="Jones J.T."/>
            <person name="Urwin P.E."/>
        </authorList>
    </citation>
    <scope>NUCLEOTIDE SEQUENCE [LARGE SCALE GENOMIC DNA]</scope>
    <source>
        <strain evidence="18">Lindley</strain>
    </source>
</reference>
<keyword evidence="8" id="KW-0276">Fatty acid metabolism</keyword>
<dbReference type="InterPro" id="IPR039357">
    <property type="entry name" value="SRD5A/TECR"/>
</dbReference>
<evidence type="ECO:0000259" key="17">
    <source>
        <dbReference type="PROSITE" id="PS50053"/>
    </source>
</evidence>
<dbReference type="Pfam" id="PF02544">
    <property type="entry name" value="Steroid_dh"/>
    <property type="match status" value="1"/>
</dbReference>
<dbReference type="InterPro" id="IPR029071">
    <property type="entry name" value="Ubiquitin-like_domsf"/>
</dbReference>
<feature type="domain" description="Ubiquitin-like" evidence="17">
    <location>
        <begin position="1"/>
        <end position="68"/>
    </location>
</feature>
<evidence type="ECO:0000256" key="2">
    <source>
        <dbReference type="ARBA" id="ARBA00005194"/>
    </source>
</evidence>
<keyword evidence="13 16" id="KW-0472">Membrane</keyword>
<evidence type="ECO:0000256" key="12">
    <source>
        <dbReference type="ARBA" id="ARBA00023098"/>
    </source>
</evidence>
<feature type="transmembrane region" description="Helical" evidence="16">
    <location>
        <begin position="157"/>
        <end position="177"/>
    </location>
</feature>
<dbReference type="PANTHER" id="PTHR10556:SF28">
    <property type="entry name" value="VERY-LONG-CHAIN ENOYL-COA REDUCTASE"/>
    <property type="match status" value="1"/>
</dbReference>
<dbReference type="InterPro" id="IPR000626">
    <property type="entry name" value="Ubiquitin-like_dom"/>
</dbReference>
<accession>A0A183BR21</accession>
<dbReference type="Proteomes" id="UP000050741">
    <property type="component" value="Unassembled WGS sequence"/>
</dbReference>